<comment type="caution">
    <text evidence="3">The sequence shown here is derived from an EMBL/GenBank/DDBJ whole genome shotgun (WGS) entry which is preliminary data.</text>
</comment>
<dbReference type="AlphaFoldDB" id="A0A3S0UA64"/>
<evidence type="ECO:0000313" key="4">
    <source>
        <dbReference type="Proteomes" id="UP000267430"/>
    </source>
</evidence>
<sequence>MKMKKFIAPVLGLSLLFPTMSSAAEPKATAETPAADLRAALDQLLSEHFVLAVSSMTTMYDGSKNWEAAAKALDQNAVDMEPAIASIYGDEGAAQFEKIFREHNNYTEDLVKATKEDDPEARKAAEQEVDQFVKEFSEFLGTATEGKLPTEAAAKAVRVHEDQVQDTFDAYVEGDYKEAYETYREGYKHMFVISKALSGAITTQMPEKFNDTKSDTAAADLRSTLNSLAGEHFALATMGMAKEYDGAKDFDFVSWAENANTAEFKGAVASIYGDEGAAQFEKIWQTDHIAAQSDLVQAVKNKDEDARAQVEERFNQFAEDFGGFLGAATEENLPAADATAAVKTHEEQVMKTFDSYVAGDYDAEYQNFREGYKTMFGIGLALGDAIVKQMPDKFAGTTMPEEMPKTGMGGTSDSTSTTEMMVVTFGAIAAIASAFIVRRKMTREQ</sequence>
<keyword evidence="2" id="KW-0732">Signal</keyword>
<reference evidence="3 4" key="1">
    <citation type="submission" date="2018-12" db="EMBL/GenBank/DDBJ databases">
        <title>Bacillus chawlae sp. nov., Bacillus glennii sp. nov., and Bacillus saganii sp. nov. Isolated from the Vehicle Assembly Building at Kennedy Space Center where the Viking Spacecraft were Assembled.</title>
        <authorList>
            <person name="Seuylemezian A."/>
            <person name="Vaishampayan P."/>
        </authorList>
    </citation>
    <scope>NUCLEOTIDE SEQUENCE [LARGE SCALE GENOMIC DNA]</scope>
    <source>
        <strain evidence="3 4">L5</strain>
    </source>
</reference>
<proteinExistence type="predicted"/>
<evidence type="ECO:0000313" key="3">
    <source>
        <dbReference type="EMBL" id="RUQ25998.1"/>
    </source>
</evidence>
<feature type="chain" id="PRO_5018672355" evidence="2">
    <location>
        <begin position="24"/>
        <end position="445"/>
    </location>
</feature>
<gene>
    <name evidence="3" type="ORF">ELQ35_19510</name>
</gene>
<organism evidence="3 4">
    <name type="scientific">Peribacillus cavernae</name>
    <dbReference type="NCBI Taxonomy" id="1674310"/>
    <lineage>
        <taxon>Bacteria</taxon>
        <taxon>Bacillati</taxon>
        <taxon>Bacillota</taxon>
        <taxon>Bacilli</taxon>
        <taxon>Bacillales</taxon>
        <taxon>Bacillaceae</taxon>
        <taxon>Peribacillus</taxon>
    </lineage>
</organism>
<keyword evidence="4" id="KW-1185">Reference proteome</keyword>
<evidence type="ECO:0000256" key="1">
    <source>
        <dbReference type="SAM" id="Phobius"/>
    </source>
</evidence>
<evidence type="ECO:0000256" key="2">
    <source>
        <dbReference type="SAM" id="SignalP"/>
    </source>
</evidence>
<feature type="transmembrane region" description="Helical" evidence="1">
    <location>
        <begin position="420"/>
        <end position="437"/>
    </location>
</feature>
<keyword evidence="1" id="KW-0812">Transmembrane</keyword>
<feature type="signal peptide" evidence="2">
    <location>
        <begin position="1"/>
        <end position="23"/>
    </location>
</feature>
<keyword evidence="1" id="KW-1133">Transmembrane helix</keyword>
<accession>A0A3S0UA64</accession>
<dbReference type="EMBL" id="RYZZ01000037">
    <property type="protein sequence ID" value="RUQ25998.1"/>
    <property type="molecule type" value="Genomic_DNA"/>
</dbReference>
<dbReference type="RefSeq" id="WP_126866851.1">
    <property type="nucleotide sequence ID" value="NZ_JAUSTX010000010.1"/>
</dbReference>
<name>A0A3S0UA64_9BACI</name>
<protein>
    <submittedName>
        <fullName evidence="3">Copper amine oxidase</fullName>
    </submittedName>
</protein>
<dbReference type="OrthoDB" id="2657432at2"/>
<dbReference type="Proteomes" id="UP000267430">
    <property type="component" value="Unassembled WGS sequence"/>
</dbReference>
<keyword evidence="1" id="KW-0472">Membrane</keyword>